<keyword evidence="1" id="KW-0812">Transmembrane</keyword>
<feature type="transmembrane region" description="Helical" evidence="1">
    <location>
        <begin position="140"/>
        <end position="160"/>
    </location>
</feature>
<evidence type="ECO:0000256" key="1">
    <source>
        <dbReference type="SAM" id="Phobius"/>
    </source>
</evidence>
<name>A0ABQ4BBP8_9ACTN</name>
<keyword evidence="1" id="KW-1133">Transmembrane helix</keyword>
<organism evidence="2 3">
    <name type="scientific">Actinoplanes palleronii</name>
    <dbReference type="NCBI Taxonomy" id="113570"/>
    <lineage>
        <taxon>Bacteria</taxon>
        <taxon>Bacillati</taxon>
        <taxon>Actinomycetota</taxon>
        <taxon>Actinomycetes</taxon>
        <taxon>Micromonosporales</taxon>
        <taxon>Micromonosporaceae</taxon>
        <taxon>Actinoplanes</taxon>
    </lineage>
</organism>
<feature type="transmembrane region" description="Helical" evidence="1">
    <location>
        <begin position="21"/>
        <end position="45"/>
    </location>
</feature>
<keyword evidence="3" id="KW-1185">Reference proteome</keyword>
<dbReference type="RefSeq" id="WP_203826493.1">
    <property type="nucleotide sequence ID" value="NZ_BAAATY010000003.1"/>
</dbReference>
<gene>
    <name evidence="2" type="ORF">Apa02nite_042300</name>
</gene>
<proteinExistence type="predicted"/>
<reference evidence="2 3" key="1">
    <citation type="submission" date="2021-01" db="EMBL/GenBank/DDBJ databases">
        <title>Whole genome shotgun sequence of Actinoplanes palleronii NBRC 14916.</title>
        <authorList>
            <person name="Komaki H."/>
            <person name="Tamura T."/>
        </authorList>
    </citation>
    <scope>NUCLEOTIDE SEQUENCE [LARGE SCALE GENOMIC DNA]</scope>
    <source>
        <strain evidence="2 3">NBRC 14916</strain>
    </source>
</reference>
<evidence type="ECO:0008006" key="4">
    <source>
        <dbReference type="Google" id="ProtNLM"/>
    </source>
</evidence>
<evidence type="ECO:0000313" key="2">
    <source>
        <dbReference type="EMBL" id="GIE68122.1"/>
    </source>
</evidence>
<dbReference type="EMBL" id="BOMS01000057">
    <property type="protein sequence ID" value="GIE68122.1"/>
    <property type="molecule type" value="Genomic_DNA"/>
</dbReference>
<accession>A0ABQ4BBP8</accession>
<evidence type="ECO:0000313" key="3">
    <source>
        <dbReference type="Proteomes" id="UP000624709"/>
    </source>
</evidence>
<sequence>MGRKTRAGKVAGARQGRINRWTLGLALVFAFLVAVPAAGVVWAALQRFGTIDGPGVIASGTATISGCDEHVLGTPYTCAASVAWRPDPAGGEPAARVTVNAVRSLTGEVEVQERNCGRPNRVSDHTCAVYAADYPRLPGVLFVPPIVTFFGLIFASRLVAGRIARRITGEVPPG</sequence>
<keyword evidence="1" id="KW-0472">Membrane</keyword>
<dbReference type="Proteomes" id="UP000624709">
    <property type="component" value="Unassembled WGS sequence"/>
</dbReference>
<protein>
    <recommendedName>
        <fullName evidence="4">DUF3592 domain-containing protein</fullName>
    </recommendedName>
</protein>
<comment type="caution">
    <text evidence="2">The sequence shown here is derived from an EMBL/GenBank/DDBJ whole genome shotgun (WGS) entry which is preliminary data.</text>
</comment>